<reference evidence="2 3" key="1">
    <citation type="journal article" date="2019" name="Int. J. Syst. Evol. Microbiol.">
        <title>The Global Catalogue of Microorganisms (GCM) 10K type strain sequencing project: providing services to taxonomists for standard genome sequencing and annotation.</title>
        <authorList>
            <consortium name="The Broad Institute Genomics Platform"/>
            <consortium name="The Broad Institute Genome Sequencing Center for Infectious Disease"/>
            <person name="Wu L."/>
            <person name="Ma J."/>
        </authorList>
    </citation>
    <scope>NUCLEOTIDE SEQUENCE [LARGE SCALE GENOMIC DNA]</scope>
    <source>
        <strain evidence="2 3">JCM 6924</strain>
    </source>
</reference>
<evidence type="ECO:0008006" key="4">
    <source>
        <dbReference type="Google" id="ProtNLM"/>
    </source>
</evidence>
<evidence type="ECO:0000256" key="1">
    <source>
        <dbReference type="SAM" id="Phobius"/>
    </source>
</evidence>
<dbReference type="EMBL" id="BAAATM010000017">
    <property type="protein sequence ID" value="GAA2547217.1"/>
    <property type="molecule type" value="Genomic_DNA"/>
</dbReference>
<evidence type="ECO:0000313" key="3">
    <source>
        <dbReference type="Proteomes" id="UP001501095"/>
    </source>
</evidence>
<keyword evidence="1" id="KW-1133">Transmembrane helix</keyword>
<protein>
    <recommendedName>
        <fullName evidence="4">Integral membrane protein</fullName>
    </recommendedName>
</protein>
<keyword evidence="3" id="KW-1185">Reference proteome</keyword>
<comment type="caution">
    <text evidence="2">The sequence shown here is derived from an EMBL/GenBank/DDBJ whole genome shotgun (WGS) entry which is preliminary data.</text>
</comment>
<keyword evidence="1" id="KW-0472">Membrane</keyword>
<dbReference type="Proteomes" id="UP001501095">
    <property type="component" value="Unassembled WGS sequence"/>
</dbReference>
<sequence>MWLVLSGVALVVGVVSAVQVRGALERERAYQAAPVCDTAPARAAECRWEREFTVRSADMNRGKRHESPEAVLVPSSGVARHVTFPNTEPVLSEMAPGERVVGVIWRGRLVEVRDAEGRRQQTADGPVGWPADRLGGALACLSFGLAGLVGVVWPLLRRGDRRHATAGQVVRWHGAVLGVLAILTLWARSANDWPLWAIPAIWGPLAVLGLASMTAFVLAALRGELSDPAPADA</sequence>
<feature type="transmembrane region" description="Helical" evidence="1">
    <location>
        <begin position="168"/>
        <end position="187"/>
    </location>
</feature>
<name>A0ABN3NY47_9ACTN</name>
<organism evidence="2 3">
    <name type="scientific">Streptomyces levis</name>
    <dbReference type="NCBI Taxonomy" id="285566"/>
    <lineage>
        <taxon>Bacteria</taxon>
        <taxon>Bacillati</taxon>
        <taxon>Actinomycetota</taxon>
        <taxon>Actinomycetes</taxon>
        <taxon>Kitasatosporales</taxon>
        <taxon>Streptomycetaceae</taxon>
        <taxon>Streptomyces</taxon>
    </lineage>
</organism>
<feature type="transmembrane region" description="Helical" evidence="1">
    <location>
        <begin position="193"/>
        <end position="221"/>
    </location>
</feature>
<accession>A0ABN3NY47</accession>
<evidence type="ECO:0000313" key="2">
    <source>
        <dbReference type="EMBL" id="GAA2547217.1"/>
    </source>
</evidence>
<keyword evidence="1" id="KW-0812">Transmembrane</keyword>
<feature type="transmembrane region" description="Helical" evidence="1">
    <location>
        <begin position="134"/>
        <end position="156"/>
    </location>
</feature>
<gene>
    <name evidence="2" type="ORF">GCM10010423_53730</name>
</gene>
<proteinExistence type="predicted"/>